<dbReference type="Proteomes" id="UP000317650">
    <property type="component" value="Chromosome 9"/>
</dbReference>
<evidence type="ECO:0000256" key="1">
    <source>
        <dbReference type="SAM" id="MobiDB-lite"/>
    </source>
</evidence>
<reference evidence="2 3" key="1">
    <citation type="journal article" date="2019" name="Nat. Plants">
        <title>Genome sequencing of Musa balbisiana reveals subgenome evolution and function divergence in polyploid bananas.</title>
        <authorList>
            <person name="Yao X."/>
        </authorList>
    </citation>
    <scope>NUCLEOTIDE SEQUENCE [LARGE SCALE GENOMIC DNA]</scope>
    <source>
        <strain evidence="3">cv. DH-PKW</strain>
        <tissue evidence="2">Leaves</tissue>
    </source>
</reference>
<feature type="region of interest" description="Disordered" evidence="1">
    <location>
        <begin position="91"/>
        <end position="116"/>
    </location>
</feature>
<gene>
    <name evidence="2" type="ORF">C4D60_Mb09t06720</name>
</gene>
<keyword evidence="3" id="KW-1185">Reference proteome</keyword>
<organism evidence="2 3">
    <name type="scientific">Musa balbisiana</name>
    <name type="common">Banana</name>
    <dbReference type="NCBI Taxonomy" id="52838"/>
    <lineage>
        <taxon>Eukaryota</taxon>
        <taxon>Viridiplantae</taxon>
        <taxon>Streptophyta</taxon>
        <taxon>Embryophyta</taxon>
        <taxon>Tracheophyta</taxon>
        <taxon>Spermatophyta</taxon>
        <taxon>Magnoliopsida</taxon>
        <taxon>Liliopsida</taxon>
        <taxon>Zingiberales</taxon>
        <taxon>Musaceae</taxon>
        <taxon>Musa</taxon>
    </lineage>
</organism>
<comment type="caution">
    <text evidence="2">The sequence shown here is derived from an EMBL/GenBank/DDBJ whole genome shotgun (WGS) entry which is preliminary data.</text>
</comment>
<evidence type="ECO:0000313" key="2">
    <source>
        <dbReference type="EMBL" id="THU46609.1"/>
    </source>
</evidence>
<dbReference type="EMBL" id="PYDT01000010">
    <property type="protein sequence ID" value="THU46609.1"/>
    <property type="molecule type" value="Genomic_DNA"/>
</dbReference>
<dbReference type="InterPro" id="IPR007877">
    <property type="entry name" value="DUF707"/>
</dbReference>
<proteinExistence type="predicted"/>
<evidence type="ECO:0000313" key="3">
    <source>
        <dbReference type="Proteomes" id="UP000317650"/>
    </source>
</evidence>
<dbReference type="AlphaFoldDB" id="A0A4S8IFB4"/>
<dbReference type="Pfam" id="PF05212">
    <property type="entry name" value="DUF707"/>
    <property type="match status" value="1"/>
</dbReference>
<name>A0A4S8IFB4_MUSBA</name>
<protein>
    <submittedName>
        <fullName evidence="2">Uncharacterized protein</fullName>
    </submittedName>
</protein>
<accession>A0A4S8IFB4</accession>
<sequence length="116" mass="13701">MLDVEEVFEVTMHRTRPLCLVAKHTYLLVGCWMLDVEEVFEVTMHRTRPLFLVAKYMHLLLHVGCAFRLVSISFQTTFYLQIVKQHSLEISQPGVDPSTGLTWQMTKRRRDHEVRK</sequence>